<dbReference type="PANTHER" id="PTHR24220">
    <property type="entry name" value="IMPORT ATP-BINDING PROTEIN"/>
    <property type="match status" value="1"/>
</dbReference>
<dbReference type="InterPro" id="IPR027417">
    <property type="entry name" value="P-loop_NTPase"/>
</dbReference>
<sequence>MILEAHDVAVTIDHRTILHGESVRCRHGEMTALVGPSDCGKTTLLYTLGLLLTPTGGQITADGAVVSATGHRARRKFWRDHAAVVLQEYGIVEDESVAFNALMRRGARRADPRLTAVLDKVGLAGREKEPASHLSGGEKQRLALARALYRDAHVLLVDEPTASLDAANRDLVIDLLAAIAQRGATVVVATHDDDLIATCDHRHHLNASNATAAPEGRP</sequence>
<gene>
    <name evidence="4" type="ORF">ET471_05035</name>
</gene>
<evidence type="ECO:0000313" key="4">
    <source>
        <dbReference type="EMBL" id="QAY69481.1"/>
    </source>
</evidence>
<reference evidence="4 5" key="1">
    <citation type="submission" date="2019-01" db="EMBL/GenBank/DDBJ databases">
        <title>Genome sequencing of strain FW10M-9.</title>
        <authorList>
            <person name="Heo J."/>
            <person name="Kim S.-J."/>
            <person name="Kim J.-S."/>
            <person name="Hong S.-B."/>
            <person name="Kwon S.-W."/>
        </authorList>
    </citation>
    <scope>NUCLEOTIDE SEQUENCE [LARGE SCALE GENOMIC DNA]</scope>
    <source>
        <strain evidence="4 5">FW10M-9</strain>
    </source>
</reference>
<keyword evidence="2 4" id="KW-0067">ATP-binding</keyword>
<dbReference type="AlphaFoldDB" id="A0A4V0YG00"/>
<organism evidence="4 5">
    <name type="scientific">Xylanimonas protaetiae</name>
    <dbReference type="NCBI Taxonomy" id="2509457"/>
    <lineage>
        <taxon>Bacteria</taxon>
        <taxon>Bacillati</taxon>
        <taxon>Actinomycetota</taxon>
        <taxon>Actinomycetes</taxon>
        <taxon>Micrococcales</taxon>
        <taxon>Promicromonosporaceae</taxon>
        <taxon>Xylanimonas</taxon>
    </lineage>
</organism>
<dbReference type="GO" id="GO:0016887">
    <property type="term" value="F:ATP hydrolysis activity"/>
    <property type="evidence" value="ECO:0007669"/>
    <property type="project" value="InterPro"/>
</dbReference>
<dbReference type="InterPro" id="IPR017871">
    <property type="entry name" value="ABC_transporter-like_CS"/>
</dbReference>
<dbReference type="EMBL" id="CP035493">
    <property type="protein sequence ID" value="QAY69481.1"/>
    <property type="molecule type" value="Genomic_DNA"/>
</dbReference>
<accession>A0A4V0YG00</accession>
<dbReference type="Gene3D" id="3.40.50.300">
    <property type="entry name" value="P-loop containing nucleotide triphosphate hydrolases"/>
    <property type="match status" value="1"/>
</dbReference>
<proteinExistence type="predicted"/>
<dbReference type="GO" id="GO:0022857">
    <property type="term" value="F:transmembrane transporter activity"/>
    <property type="evidence" value="ECO:0007669"/>
    <property type="project" value="TreeGrafter"/>
</dbReference>
<evidence type="ECO:0000313" key="5">
    <source>
        <dbReference type="Proteomes" id="UP000292118"/>
    </source>
</evidence>
<protein>
    <submittedName>
        <fullName evidence="4">ATP-binding cassette domain-containing protein</fullName>
    </submittedName>
</protein>
<dbReference type="GO" id="GO:0005886">
    <property type="term" value="C:plasma membrane"/>
    <property type="evidence" value="ECO:0007669"/>
    <property type="project" value="TreeGrafter"/>
</dbReference>
<evidence type="ECO:0000256" key="2">
    <source>
        <dbReference type="ARBA" id="ARBA00022840"/>
    </source>
</evidence>
<evidence type="ECO:0000259" key="3">
    <source>
        <dbReference type="PROSITE" id="PS50893"/>
    </source>
</evidence>
<dbReference type="InterPro" id="IPR003439">
    <property type="entry name" value="ABC_transporter-like_ATP-bd"/>
</dbReference>
<dbReference type="InterPro" id="IPR003593">
    <property type="entry name" value="AAA+_ATPase"/>
</dbReference>
<name>A0A4V0YG00_9MICO</name>
<dbReference type="GO" id="GO:0005524">
    <property type="term" value="F:ATP binding"/>
    <property type="evidence" value="ECO:0007669"/>
    <property type="project" value="UniProtKB-KW"/>
</dbReference>
<dbReference type="RefSeq" id="WP_129186881.1">
    <property type="nucleotide sequence ID" value="NZ_CP035493.1"/>
</dbReference>
<keyword evidence="5" id="KW-1185">Reference proteome</keyword>
<dbReference type="Proteomes" id="UP000292118">
    <property type="component" value="Chromosome"/>
</dbReference>
<feature type="domain" description="ABC transporter" evidence="3">
    <location>
        <begin position="3"/>
        <end position="218"/>
    </location>
</feature>
<dbReference type="PROSITE" id="PS50893">
    <property type="entry name" value="ABC_TRANSPORTER_2"/>
    <property type="match status" value="1"/>
</dbReference>
<dbReference type="PANTHER" id="PTHR24220:SF659">
    <property type="entry name" value="TRANSPORTER, PUTATIVE-RELATED"/>
    <property type="match status" value="1"/>
</dbReference>
<keyword evidence="1" id="KW-0547">Nucleotide-binding</keyword>
<dbReference type="KEGG" id="xya:ET471_05035"/>
<evidence type="ECO:0000256" key="1">
    <source>
        <dbReference type="ARBA" id="ARBA00022741"/>
    </source>
</evidence>
<dbReference type="PROSITE" id="PS00211">
    <property type="entry name" value="ABC_TRANSPORTER_1"/>
    <property type="match status" value="1"/>
</dbReference>
<dbReference type="OrthoDB" id="4425833at2"/>
<dbReference type="InterPro" id="IPR015854">
    <property type="entry name" value="ABC_transpr_LolD-like"/>
</dbReference>
<dbReference type="SUPFAM" id="SSF52540">
    <property type="entry name" value="P-loop containing nucleoside triphosphate hydrolases"/>
    <property type="match status" value="1"/>
</dbReference>
<dbReference type="Pfam" id="PF00005">
    <property type="entry name" value="ABC_tran"/>
    <property type="match status" value="1"/>
</dbReference>
<dbReference type="SMART" id="SM00382">
    <property type="entry name" value="AAA"/>
    <property type="match status" value="1"/>
</dbReference>